<dbReference type="InterPro" id="IPR013130">
    <property type="entry name" value="Fe3_Rdtase_TM_dom"/>
</dbReference>
<dbReference type="GO" id="GO:0030091">
    <property type="term" value="P:protein repair"/>
    <property type="evidence" value="ECO:0007669"/>
    <property type="project" value="UniProtKB-UniRule"/>
</dbReference>
<dbReference type="EMBL" id="JAFBXF010000011">
    <property type="protein sequence ID" value="MBM2418640.1"/>
    <property type="molecule type" value="Genomic_DNA"/>
</dbReference>
<gene>
    <name evidence="7 9" type="primary">msrQ</name>
    <name evidence="9" type="ORF">JQX41_15900</name>
    <name evidence="10" type="ORF">JQX48_16765</name>
</gene>
<evidence type="ECO:0000256" key="7">
    <source>
        <dbReference type="HAMAP-Rule" id="MF_01207"/>
    </source>
</evidence>
<dbReference type="OrthoDB" id="9788328at2"/>
<dbReference type="PANTHER" id="PTHR36964">
    <property type="entry name" value="PROTEIN-METHIONINE-SULFOXIDE REDUCTASE HEME-BINDING SUBUNIT MSRQ"/>
    <property type="match status" value="1"/>
</dbReference>
<keyword evidence="7" id="KW-0479">Metal-binding</keyword>
<dbReference type="NCBIfam" id="NF003833">
    <property type="entry name" value="PRK05419.1-5"/>
    <property type="match status" value="1"/>
</dbReference>
<keyword evidence="7" id="KW-0249">Electron transport</keyword>
<keyword evidence="7" id="KW-1003">Cell membrane</keyword>
<dbReference type="GeneID" id="62641699"/>
<keyword evidence="3 7" id="KW-0812">Transmembrane</keyword>
<keyword evidence="6 7" id="KW-0472">Membrane</keyword>
<feature type="domain" description="Ferric oxidoreductase" evidence="8">
    <location>
        <begin position="50"/>
        <end position="160"/>
    </location>
</feature>
<keyword evidence="7" id="KW-0349">Heme</keyword>
<protein>
    <recommendedName>
        <fullName evidence="7">Protein-methionine-sulfoxide reductase heme-binding subunit MsrQ</fullName>
    </recommendedName>
    <alternativeName>
        <fullName evidence="7">Flavocytochrome MsrQ</fullName>
    </alternativeName>
</protein>
<accession>A0A9Q2S0U5</accession>
<evidence type="ECO:0000313" key="9">
    <source>
        <dbReference type="EMBL" id="MBM2413801.1"/>
    </source>
</evidence>
<evidence type="ECO:0000256" key="2">
    <source>
        <dbReference type="ARBA" id="ARBA00022448"/>
    </source>
</evidence>
<dbReference type="AlphaFoldDB" id="A0A9Q2S0U5"/>
<evidence type="ECO:0000256" key="4">
    <source>
        <dbReference type="ARBA" id="ARBA00022989"/>
    </source>
</evidence>
<comment type="cofactor">
    <cofactor evidence="7">
        <name>FMN</name>
        <dbReference type="ChEBI" id="CHEBI:58210"/>
    </cofactor>
    <text evidence="7">Binds 1 FMN per subunit.</text>
</comment>
<evidence type="ECO:0000256" key="5">
    <source>
        <dbReference type="ARBA" id="ARBA00023004"/>
    </source>
</evidence>
<feature type="transmembrane region" description="Helical" evidence="7">
    <location>
        <begin position="12"/>
        <end position="32"/>
    </location>
</feature>
<comment type="subunit">
    <text evidence="7">Heterodimer of a catalytic subunit (MsrP) and a heme-binding subunit (MsrQ).</text>
</comment>
<evidence type="ECO:0000256" key="6">
    <source>
        <dbReference type="ARBA" id="ARBA00023136"/>
    </source>
</evidence>
<comment type="cofactor">
    <cofactor evidence="7">
        <name>heme b</name>
        <dbReference type="ChEBI" id="CHEBI:60344"/>
    </cofactor>
    <text evidence="7">Binds 1 heme b (iron(II)-protoporphyrin IX) group per subunit.</text>
</comment>
<name>A0A9Q2S0U5_9RHOB</name>
<dbReference type="Proteomes" id="UP000755667">
    <property type="component" value="Unassembled WGS sequence"/>
</dbReference>
<reference evidence="9 12" key="1">
    <citation type="submission" date="2021-01" db="EMBL/GenBank/DDBJ databases">
        <title>Diatom-associated Roseobacters Show Island Model of Population Structure.</title>
        <authorList>
            <person name="Qu L."/>
            <person name="Feng X."/>
            <person name="Chen Y."/>
            <person name="Li L."/>
            <person name="Wang X."/>
            <person name="Hu Z."/>
            <person name="Wang H."/>
            <person name="Luo H."/>
        </authorList>
    </citation>
    <scope>NUCLEOTIDE SEQUENCE</scope>
    <source>
        <strain evidence="10 12">CC28-63</strain>
        <strain evidence="9">CC28-69</strain>
    </source>
</reference>
<keyword evidence="2 7" id="KW-0813">Transport</keyword>
<evidence type="ECO:0000313" key="10">
    <source>
        <dbReference type="EMBL" id="MBM2418640.1"/>
    </source>
</evidence>
<keyword evidence="12" id="KW-1185">Reference proteome</keyword>
<evidence type="ECO:0000259" key="8">
    <source>
        <dbReference type="Pfam" id="PF01794"/>
    </source>
</evidence>
<comment type="function">
    <text evidence="7">Part of the MsrPQ system that repairs oxidized periplasmic proteins containing methionine sulfoxide residues (Met-O), using respiratory chain electrons. Thus protects these proteins from oxidative-stress damage caused by reactive species of oxygen and chlorine generated by the host defense mechanisms. MsrPQ is essential for the maintenance of envelope integrity under bleach stress, rescuing a wide series of structurally unrelated periplasmic proteins from methionine oxidation. MsrQ provides electrons for reduction to the reductase catalytic subunit MsrP, using the quinone pool of the respiratory chain.</text>
</comment>
<comment type="similarity">
    <text evidence="7">Belongs to the MsrQ family.</text>
</comment>
<feature type="transmembrane region" description="Helical" evidence="7">
    <location>
        <begin position="152"/>
        <end position="170"/>
    </location>
</feature>
<feature type="transmembrane region" description="Helical" evidence="7">
    <location>
        <begin position="114"/>
        <end position="131"/>
    </location>
</feature>
<evidence type="ECO:0000256" key="3">
    <source>
        <dbReference type="ARBA" id="ARBA00022692"/>
    </source>
</evidence>
<evidence type="ECO:0000313" key="11">
    <source>
        <dbReference type="Proteomes" id="UP000755667"/>
    </source>
</evidence>
<keyword evidence="4 7" id="KW-1133">Transmembrane helix</keyword>
<comment type="caution">
    <text evidence="9">The sequence shown here is derived from an EMBL/GenBank/DDBJ whole genome shotgun (WGS) entry which is preliminary data.</text>
</comment>
<dbReference type="GO" id="GO:0009055">
    <property type="term" value="F:electron transfer activity"/>
    <property type="evidence" value="ECO:0007669"/>
    <property type="project" value="UniProtKB-UniRule"/>
</dbReference>
<dbReference type="GO" id="GO:0020037">
    <property type="term" value="F:heme binding"/>
    <property type="evidence" value="ECO:0007669"/>
    <property type="project" value="UniProtKB-UniRule"/>
</dbReference>
<dbReference type="GO" id="GO:0010181">
    <property type="term" value="F:FMN binding"/>
    <property type="evidence" value="ECO:0007669"/>
    <property type="project" value="UniProtKB-UniRule"/>
</dbReference>
<comment type="subcellular location">
    <subcellularLocation>
        <location evidence="7">Cell membrane</location>
        <topology evidence="7">Multi-pass membrane protein</topology>
    </subcellularLocation>
    <subcellularLocation>
        <location evidence="1">Membrane</location>
        <topology evidence="1">Multi-pass membrane protein</topology>
    </subcellularLocation>
</comment>
<dbReference type="Pfam" id="PF01794">
    <property type="entry name" value="Ferric_reduct"/>
    <property type="match status" value="1"/>
</dbReference>
<keyword evidence="5 7" id="KW-0408">Iron</keyword>
<dbReference type="PANTHER" id="PTHR36964:SF1">
    <property type="entry name" value="PROTEIN-METHIONINE-SULFOXIDE REDUCTASE HEME-BINDING SUBUNIT MSRQ"/>
    <property type="match status" value="1"/>
</dbReference>
<dbReference type="GO" id="GO:0046872">
    <property type="term" value="F:metal ion binding"/>
    <property type="evidence" value="ECO:0007669"/>
    <property type="project" value="UniProtKB-KW"/>
</dbReference>
<dbReference type="EMBL" id="JAFBXE010000011">
    <property type="protein sequence ID" value="MBM2413801.1"/>
    <property type="molecule type" value="Genomic_DNA"/>
</dbReference>
<sequence length="204" mass="23305">MVDQINIALRRVPAWVLYLVAPLPVLTIYYLGLTDALGIDPAKRIEHELGLWSLWLVIAGLAITPLRRWAGLNLLKFRRAIGVITFFYLLAHLLTWLVLDVQFQNVWADIVKRWYITVGMLAFVLMIPLAVTSNDLSLKRLGAGTWRGLHKLIYPIAVLGALHFLLLVKGFQWEPIVYAAIIVGLLACRVRLNRLPRFRMSRQT</sequence>
<feature type="transmembrane region" description="Helical" evidence="7">
    <location>
        <begin position="81"/>
        <end position="99"/>
    </location>
</feature>
<dbReference type="InterPro" id="IPR022837">
    <property type="entry name" value="MsrQ-like"/>
</dbReference>
<dbReference type="GO" id="GO:0016679">
    <property type="term" value="F:oxidoreductase activity, acting on diphenols and related substances as donors"/>
    <property type="evidence" value="ECO:0007669"/>
    <property type="project" value="TreeGrafter"/>
</dbReference>
<dbReference type="RefSeq" id="WP_085630547.1">
    <property type="nucleotide sequence ID" value="NZ_JAFBWU010000011.1"/>
</dbReference>
<dbReference type="Proteomes" id="UP000809440">
    <property type="component" value="Unassembled WGS sequence"/>
</dbReference>
<dbReference type="HAMAP" id="MF_01207">
    <property type="entry name" value="MsrQ"/>
    <property type="match status" value="1"/>
</dbReference>
<evidence type="ECO:0000256" key="1">
    <source>
        <dbReference type="ARBA" id="ARBA00004141"/>
    </source>
</evidence>
<keyword evidence="7" id="KW-0288">FMN</keyword>
<organism evidence="9 11">
    <name type="scientific">Marivita cryptomonadis</name>
    <dbReference type="NCBI Taxonomy" id="505252"/>
    <lineage>
        <taxon>Bacteria</taxon>
        <taxon>Pseudomonadati</taxon>
        <taxon>Pseudomonadota</taxon>
        <taxon>Alphaproteobacteria</taxon>
        <taxon>Rhodobacterales</taxon>
        <taxon>Roseobacteraceae</taxon>
        <taxon>Marivita</taxon>
    </lineage>
</organism>
<evidence type="ECO:0000313" key="12">
    <source>
        <dbReference type="Proteomes" id="UP000809440"/>
    </source>
</evidence>
<proteinExistence type="inferred from homology"/>
<feature type="transmembrane region" description="Helical" evidence="7">
    <location>
        <begin position="52"/>
        <end position="69"/>
    </location>
</feature>
<keyword evidence="7" id="KW-0285">Flavoprotein</keyword>
<dbReference type="GO" id="GO:0005886">
    <property type="term" value="C:plasma membrane"/>
    <property type="evidence" value="ECO:0007669"/>
    <property type="project" value="UniProtKB-SubCell"/>
</dbReference>
<feature type="transmembrane region" description="Helical" evidence="7">
    <location>
        <begin position="176"/>
        <end position="192"/>
    </location>
</feature>